<dbReference type="PANTHER" id="PTHR24007">
    <property type="entry name" value="BRCA1-ASSOCIATED PROTEIN"/>
    <property type="match status" value="1"/>
</dbReference>
<evidence type="ECO:0000256" key="3">
    <source>
        <dbReference type="ARBA" id="ARBA00022833"/>
    </source>
</evidence>
<evidence type="ECO:0000256" key="5">
    <source>
        <dbReference type="SAM" id="Coils"/>
    </source>
</evidence>
<name>A0A1M8A5J1_MALS4</name>
<dbReference type="GO" id="GO:0007265">
    <property type="term" value="P:Ras protein signal transduction"/>
    <property type="evidence" value="ECO:0007669"/>
    <property type="project" value="TreeGrafter"/>
</dbReference>
<evidence type="ECO:0000256" key="1">
    <source>
        <dbReference type="ARBA" id="ARBA00022723"/>
    </source>
</evidence>
<dbReference type="SMART" id="SM00290">
    <property type="entry name" value="ZnF_UBP"/>
    <property type="match status" value="1"/>
</dbReference>
<dbReference type="CDD" id="cd16457">
    <property type="entry name" value="RING-H2_BRAP2"/>
    <property type="match status" value="1"/>
</dbReference>
<dbReference type="GO" id="GO:0005737">
    <property type="term" value="C:cytoplasm"/>
    <property type="evidence" value="ECO:0007669"/>
    <property type="project" value="TreeGrafter"/>
</dbReference>
<dbReference type="GO" id="GO:0061630">
    <property type="term" value="F:ubiquitin protein ligase activity"/>
    <property type="evidence" value="ECO:0007669"/>
    <property type="project" value="TreeGrafter"/>
</dbReference>
<gene>
    <name evidence="9" type="ORF">MSYG_2092</name>
</gene>
<accession>A0A1M8A5J1</accession>
<evidence type="ECO:0000259" key="7">
    <source>
        <dbReference type="PROSITE" id="PS50089"/>
    </source>
</evidence>
<feature type="region of interest" description="Disordered" evidence="6">
    <location>
        <begin position="645"/>
        <end position="672"/>
    </location>
</feature>
<keyword evidence="3" id="KW-0862">Zinc</keyword>
<feature type="domain" description="UBP-type" evidence="8">
    <location>
        <begin position="337"/>
        <end position="445"/>
    </location>
</feature>
<dbReference type="InterPro" id="IPR013083">
    <property type="entry name" value="Znf_RING/FYVE/PHD"/>
</dbReference>
<dbReference type="EMBL" id="LT671823">
    <property type="protein sequence ID" value="SHO77750.1"/>
    <property type="molecule type" value="Genomic_DNA"/>
</dbReference>
<dbReference type="SUPFAM" id="SSF57850">
    <property type="entry name" value="RING/U-box"/>
    <property type="match status" value="2"/>
</dbReference>
<dbReference type="PANTHER" id="PTHR24007:SF7">
    <property type="entry name" value="BRCA1-ASSOCIATED PROTEIN"/>
    <property type="match status" value="1"/>
</dbReference>
<reference evidence="10" key="1">
    <citation type="journal article" date="2017" name="Nucleic Acids Res.">
        <title>Proteogenomics produces comprehensive and highly accurate protein-coding gene annotation in a complete genome assembly of Malassezia sympodialis.</title>
        <authorList>
            <person name="Zhu Y."/>
            <person name="Engstroem P.G."/>
            <person name="Tellgren-Roth C."/>
            <person name="Baudo C.D."/>
            <person name="Kennell J.C."/>
            <person name="Sun S."/>
            <person name="Billmyre R.B."/>
            <person name="Schroeder M.S."/>
            <person name="Andersson A."/>
            <person name="Holm T."/>
            <person name="Sigurgeirsson B."/>
            <person name="Wu G."/>
            <person name="Sankaranarayanan S.R."/>
            <person name="Siddharthan R."/>
            <person name="Sanyal K."/>
            <person name="Lundeberg J."/>
            <person name="Nystedt B."/>
            <person name="Boekhout T."/>
            <person name="Dawson T.L. Jr."/>
            <person name="Heitman J."/>
            <person name="Scheynius A."/>
            <person name="Lehtioe J."/>
        </authorList>
    </citation>
    <scope>NUCLEOTIDE SEQUENCE [LARGE SCALE GENOMIC DNA]</scope>
    <source>
        <strain evidence="10">ATCC 42132</strain>
    </source>
</reference>
<protein>
    <submittedName>
        <fullName evidence="9">Uncharacterized protein</fullName>
    </submittedName>
</protein>
<evidence type="ECO:0000259" key="8">
    <source>
        <dbReference type="PROSITE" id="PS50271"/>
    </source>
</evidence>
<dbReference type="Proteomes" id="UP000186303">
    <property type="component" value="Chromosome 3"/>
</dbReference>
<evidence type="ECO:0000256" key="4">
    <source>
        <dbReference type="PROSITE-ProRule" id="PRU00502"/>
    </source>
</evidence>
<dbReference type="InterPro" id="IPR001841">
    <property type="entry name" value="Znf_RING"/>
</dbReference>
<evidence type="ECO:0000256" key="6">
    <source>
        <dbReference type="SAM" id="MobiDB-lite"/>
    </source>
</evidence>
<evidence type="ECO:0000313" key="10">
    <source>
        <dbReference type="Proteomes" id="UP000186303"/>
    </source>
</evidence>
<dbReference type="OMA" id="SIECIDM"/>
<keyword evidence="10" id="KW-1185">Reference proteome</keyword>
<dbReference type="GO" id="GO:0016567">
    <property type="term" value="P:protein ubiquitination"/>
    <property type="evidence" value="ECO:0007669"/>
    <property type="project" value="TreeGrafter"/>
</dbReference>
<dbReference type="Pfam" id="PF07576">
    <property type="entry name" value="BRAP2"/>
    <property type="match status" value="1"/>
</dbReference>
<feature type="domain" description="RING-type" evidence="7">
    <location>
        <begin position="303"/>
        <end position="343"/>
    </location>
</feature>
<proteinExistence type="predicted"/>
<dbReference type="PROSITE" id="PS50271">
    <property type="entry name" value="ZF_UBP"/>
    <property type="match status" value="1"/>
</dbReference>
<sequence length="672" mass="76143">MWRQTSFGLRLRIHLQRYGNGRVMFVLPSYHIHLSEYSYKKSYKRLPYNIFENPIQPPLSSSEFTALPSESSDPRLGPLRVEFITLKSINNMNSNSKRVGTSYARFEKIDSFKADPADNPCDEETVVDVPFGIVHLFRNLGEHTKPTRKETTYGSNDSDLEIGTTLAMLNVPSSFSTSQLLSFIGSALDTVQQIRLIHQEQRNLHLMLIKFYDALDAEEFFKMFNGCPFDTLDSSHACELVYVTGVSASAANTLPQTYPLLSKTEPWPIIGSLDVERDPSLEALQPYREGSGLRSDAYELPFCPVCLDRLDSRLSGLVTGLCQHTFHCECLQKWDDSRCPVCRYSCFQTVYSSQASSESANTSDNSSTCSLCETHTHLWVCLICANVGCGRYEHGHARQHYEETGHLYCLEVETQRVWDYAGDGYVHRLIQSKTGGKLVELPSASDAAALTPERLWNASYPGAMEPTNHASEHNIAGRSIYQEQENAVDDMDLLRQKMEALGTEYSNMIISQLDSQRVFYESQIKTLKANQVSKEEYMQVCNERDTISKSCLRLEEEVHSLHAELEIVNSQYSRQEVQLKRAIETLSKTKKELVDEKSVSDGLYKHVRQLQGDQSKLQNEVADLQEQLRDVMFFVSAREKIEKSSDTLGMAGGDVMVPEKSKSNKSRSSRKR</sequence>
<dbReference type="VEuPathDB" id="FungiDB:MSYG_2092"/>
<dbReference type="SMART" id="SM00184">
    <property type="entry name" value="RING"/>
    <property type="match status" value="1"/>
</dbReference>
<feature type="compositionally biased region" description="Basic residues" evidence="6">
    <location>
        <begin position="663"/>
        <end position="672"/>
    </location>
</feature>
<dbReference type="InterPro" id="IPR001607">
    <property type="entry name" value="Znf_UBP"/>
</dbReference>
<organism evidence="9 10">
    <name type="scientific">Malassezia sympodialis (strain ATCC 42132)</name>
    <name type="common">Atopic eczema-associated yeast</name>
    <dbReference type="NCBI Taxonomy" id="1230383"/>
    <lineage>
        <taxon>Eukaryota</taxon>
        <taxon>Fungi</taxon>
        <taxon>Dikarya</taxon>
        <taxon>Basidiomycota</taxon>
        <taxon>Ustilaginomycotina</taxon>
        <taxon>Malasseziomycetes</taxon>
        <taxon>Malasseziales</taxon>
        <taxon>Malasseziaceae</taxon>
        <taxon>Malassezia</taxon>
    </lineage>
</organism>
<evidence type="ECO:0000313" key="9">
    <source>
        <dbReference type="EMBL" id="SHO77750.1"/>
    </source>
</evidence>
<dbReference type="PROSITE" id="PS50089">
    <property type="entry name" value="ZF_RING_2"/>
    <property type="match status" value="1"/>
</dbReference>
<feature type="coiled-coil region" evidence="5">
    <location>
        <begin position="510"/>
        <end position="627"/>
    </location>
</feature>
<keyword evidence="5" id="KW-0175">Coiled coil</keyword>
<dbReference type="STRING" id="1230383.A0A1M8A5J1"/>
<dbReference type="OrthoDB" id="273556at2759"/>
<evidence type="ECO:0000256" key="2">
    <source>
        <dbReference type="ARBA" id="ARBA00022771"/>
    </source>
</evidence>
<keyword evidence="2 4" id="KW-0863">Zinc-finger</keyword>
<keyword evidence="1" id="KW-0479">Metal-binding</keyword>
<dbReference type="Pfam" id="PF13639">
    <property type="entry name" value="zf-RING_2"/>
    <property type="match status" value="1"/>
</dbReference>
<dbReference type="Pfam" id="PF02148">
    <property type="entry name" value="zf-UBP"/>
    <property type="match status" value="1"/>
</dbReference>
<dbReference type="InterPro" id="IPR011422">
    <property type="entry name" value="BRAP2/ETP1_RRM"/>
</dbReference>
<dbReference type="Gene3D" id="3.30.40.10">
    <property type="entry name" value="Zinc/RING finger domain, C3HC4 (zinc finger)"/>
    <property type="match status" value="2"/>
</dbReference>
<dbReference type="InterPro" id="IPR047243">
    <property type="entry name" value="RING-H2_BRAP2"/>
</dbReference>
<dbReference type="GO" id="GO:0008270">
    <property type="term" value="F:zinc ion binding"/>
    <property type="evidence" value="ECO:0007669"/>
    <property type="project" value="UniProtKB-KW"/>
</dbReference>
<dbReference type="AlphaFoldDB" id="A0A1M8A5J1"/>